<keyword evidence="1" id="KW-0560">Oxidoreductase</keyword>
<keyword evidence="1" id="KW-0503">Monooxygenase</keyword>
<name>A0ABN1IK05_9GAMM</name>
<sequence>MIARIWRGITLVEKADAYIAYLDETGLKDYATTPGNRGVTVLRRVQGEHSEIVLISLWDSMDAVRAFAGENPERSVYYPEDSNYLLEMEPLVRHYEVAEQIAPAAVPGAAKPAAGKKGS</sequence>
<proteinExistence type="predicted"/>
<dbReference type="SUPFAM" id="SSF54909">
    <property type="entry name" value="Dimeric alpha+beta barrel"/>
    <property type="match status" value="1"/>
</dbReference>
<evidence type="ECO:0000313" key="1">
    <source>
        <dbReference type="EMBL" id="GAA0715946.1"/>
    </source>
</evidence>
<protein>
    <submittedName>
        <fullName evidence="1">Antibiotic biosynthesis monooxygenase</fullName>
    </submittedName>
</protein>
<evidence type="ECO:0000313" key="2">
    <source>
        <dbReference type="Proteomes" id="UP001501523"/>
    </source>
</evidence>
<dbReference type="InterPro" id="IPR011008">
    <property type="entry name" value="Dimeric_a/b-barrel"/>
</dbReference>
<dbReference type="RefSeq" id="WP_343790922.1">
    <property type="nucleotide sequence ID" value="NZ_BAAAEU010000010.1"/>
</dbReference>
<accession>A0ABN1IK05</accession>
<organism evidence="1 2">
    <name type="scientific">Dokdonella soli</name>
    <dbReference type="NCBI Taxonomy" id="529810"/>
    <lineage>
        <taxon>Bacteria</taxon>
        <taxon>Pseudomonadati</taxon>
        <taxon>Pseudomonadota</taxon>
        <taxon>Gammaproteobacteria</taxon>
        <taxon>Lysobacterales</taxon>
        <taxon>Rhodanobacteraceae</taxon>
        <taxon>Dokdonella</taxon>
    </lineage>
</organism>
<gene>
    <name evidence="1" type="ORF">GCM10009105_21860</name>
</gene>
<dbReference type="EMBL" id="BAAAEU010000010">
    <property type="protein sequence ID" value="GAA0715946.1"/>
    <property type="molecule type" value="Genomic_DNA"/>
</dbReference>
<comment type="caution">
    <text evidence="1">The sequence shown here is derived from an EMBL/GenBank/DDBJ whole genome shotgun (WGS) entry which is preliminary data.</text>
</comment>
<dbReference type="Gene3D" id="3.30.70.100">
    <property type="match status" value="1"/>
</dbReference>
<keyword evidence="2" id="KW-1185">Reference proteome</keyword>
<reference evidence="1 2" key="1">
    <citation type="journal article" date="2019" name="Int. J. Syst. Evol. Microbiol.">
        <title>The Global Catalogue of Microorganisms (GCM) 10K type strain sequencing project: providing services to taxonomists for standard genome sequencing and annotation.</title>
        <authorList>
            <consortium name="The Broad Institute Genomics Platform"/>
            <consortium name="The Broad Institute Genome Sequencing Center for Infectious Disease"/>
            <person name="Wu L."/>
            <person name="Ma J."/>
        </authorList>
    </citation>
    <scope>NUCLEOTIDE SEQUENCE [LARGE SCALE GENOMIC DNA]</scope>
    <source>
        <strain evidence="1 2">JCM 15421</strain>
    </source>
</reference>
<dbReference type="GO" id="GO:0004497">
    <property type="term" value="F:monooxygenase activity"/>
    <property type="evidence" value="ECO:0007669"/>
    <property type="project" value="UniProtKB-KW"/>
</dbReference>
<dbReference type="Proteomes" id="UP001501523">
    <property type="component" value="Unassembled WGS sequence"/>
</dbReference>